<gene>
    <name evidence="2" type="ORF">AWB72_00943</name>
</gene>
<organism evidence="2 3">
    <name type="scientific">Caballeronia concitans</name>
    <dbReference type="NCBI Taxonomy" id="1777133"/>
    <lineage>
        <taxon>Bacteria</taxon>
        <taxon>Pseudomonadati</taxon>
        <taxon>Pseudomonadota</taxon>
        <taxon>Betaproteobacteria</taxon>
        <taxon>Burkholderiales</taxon>
        <taxon>Burkholderiaceae</taxon>
        <taxon>Caballeronia</taxon>
    </lineage>
</organism>
<dbReference type="EMBL" id="FCNV02000001">
    <property type="protein sequence ID" value="SAL16327.1"/>
    <property type="molecule type" value="Genomic_DNA"/>
</dbReference>
<accession>A0A658QSF9</accession>
<evidence type="ECO:0000256" key="1">
    <source>
        <dbReference type="SAM" id="MobiDB-lite"/>
    </source>
</evidence>
<evidence type="ECO:0000313" key="3">
    <source>
        <dbReference type="Proteomes" id="UP000198263"/>
    </source>
</evidence>
<comment type="caution">
    <text evidence="2">The sequence shown here is derived from an EMBL/GenBank/DDBJ whole genome shotgun (WGS) entry which is preliminary data.</text>
</comment>
<evidence type="ECO:0000313" key="2">
    <source>
        <dbReference type="EMBL" id="SAL16327.1"/>
    </source>
</evidence>
<dbReference type="AlphaFoldDB" id="A0A658QSF9"/>
<proteinExistence type="predicted"/>
<sequence length="29" mass="3174">MTKLSLYDSPDPRGFFHDDAPAHRPGAAC</sequence>
<keyword evidence="3" id="KW-1185">Reference proteome</keyword>
<name>A0A658QSF9_9BURK</name>
<feature type="compositionally biased region" description="Basic and acidic residues" evidence="1">
    <location>
        <begin position="10"/>
        <end position="22"/>
    </location>
</feature>
<reference evidence="2 3" key="1">
    <citation type="submission" date="2016-01" db="EMBL/GenBank/DDBJ databases">
        <authorList>
            <person name="Peeters C."/>
        </authorList>
    </citation>
    <scope>NUCLEOTIDE SEQUENCE [LARGE SCALE GENOMIC DNA]</scope>
    <source>
        <strain evidence="2">LMG 29315</strain>
    </source>
</reference>
<protein>
    <submittedName>
        <fullName evidence="2">Uncharacterized protein</fullName>
    </submittedName>
</protein>
<dbReference type="Proteomes" id="UP000198263">
    <property type="component" value="Unassembled WGS sequence"/>
</dbReference>
<feature type="region of interest" description="Disordered" evidence="1">
    <location>
        <begin position="1"/>
        <end position="29"/>
    </location>
</feature>